<dbReference type="EMBL" id="RQXX01000003">
    <property type="protein sequence ID" value="RVV97763.1"/>
    <property type="molecule type" value="Genomic_DNA"/>
</dbReference>
<dbReference type="SUPFAM" id="SSF82866">
    <property type="entry name" value="Multidrug efflux transporter AcrB transmembrane domain"/>
    <property type="match status" value="2"/>
</dbReference>
<sequence length="1053" mass="111190">MKALIRQALETRVFPNLLMIGLVVAGLLSLATITVKNFPDLYTGAVQVTVVYPGATPEDVANSIVEPMETALRGLDGIRKITATASEGQAQVTADLTRGAEVQQVRDDIETEVGGITVLPAAAEEPVVVELEPDELAIQFVLSGDLPAQTLKDLAVGAREDLQGIEGISQVEISGLPEDQIAVEVPEWQLLAYGTDLGTLASRIEAATADFSAGTLTGADERIAVRAAGERQTGAELSDLILFSSPAGAQVPLGDVARITDGLSEEPMLAELGEAPAIFLNVYRAGSEPLLNVVDLTRSYVQDDLRPRLPDTVTVTEWRNEATSLRGRINLLVKNALLGAALILVVLTLTLDLRIAAWVASGVAISFAGTFVLMSLFGVSLNQLTLFGFILSLGIVVDDAIVVGEAVYTERQSGKPGRQAAMDGAGRMARPIFYSVSTTILAFLPLLLLPGESGSFLTPVAAVVIMVLVLSLIESFFILPQHLAGLRTGEPRRFSPRRLTDPLRARVGGRIDRFADTRVRRWGDGIAAHPGPVLVLCTGLLLASLAPLTSGLVRFVFFPDIEGNFVSAALELPEGTSAAATRARAADLSAAMDRAAGRLAEQSETGADDILQATAITIGVPSVGGPGGSGGVQTSNTARVEVKVADAETRDFEAAQLVDLWRQEAGEIPGARSLSFSSSEVGLGADLELNVSADTPEARADAVARIREDLATRPGVTAVRDSEGSASEEVVVDLSDRGRALGLSLADVAQALRDALYGAVATEIQRDREEVEVRVRLPQSDRDTLADLENLRLPVGGALVPLREVATLSFQPSPATVTRIDGRRVTTISADVTGEATTGGAEAGRILDTLVPQLQKDHPGLRVTLGGEQEEQSRFGPALGRNVAVALFGIYALLALAFRSYVRPVLLLIAMPFGMMGTILGHWALGLDLTLLSMFGLIGLLGILMNDALLLVMSIFERVEAGDDRPIGAAMAERLRPILLTTLTTFLGVTPLILETSLQAQFLIPTAVALGFGLLGGSVMTMAVVPAATAIYLRLHKRWKPSGNRADDAPATA</sequence>
<feature type="transmembrane region" description="Helical" evidence="1">
    <location>
        <begin position="931"/>
        <end position="956"/>
    </location>
</feature>
<protein>
    <submittedName>
        <fullName evidence="2">Efflux RND transporter permease subunit</fullName>
    </submittedName>
</protein>
<dbReference type="SUPFAM" id="SSF82693">
    <property type="entry name" value="Multidrug efflux transporter AcrB pore domain, PN1, PN2, PC1 and PC2 subdomains"/>
    <property type="match status" value="1"/>
</dbReference>
<proteinExistence type="predicted"/>
<feature type="transmembrane region" description="Helical" evidence="1">
    <location>
        <begin position="358"/>
        <end position="380"/>
    </location>
</feature>
<dbReference type="InterPro" id="IPR027463">
    <property type="entry name" value="AcrB_DN_DC_subdom"/>
</dbReference>
<dbReference type="Gene3D" id="3.30.2090.10">
    <property type="entry name" value="Multidrug efflux transporter AcrB TolC docking domain, DN and DC subdomains"/>
    <property type="match status" value="2"/>
</dbReference>
<gene>
    <name evidence="2" type="ORF">EKE94_09750</name>
</gene>
<dbReference type="GO" id="GO:0042910">
    <property type="term" value="F:xenobiotic transmembrane transporter activity"/>
    <property type="evidence" value="ECO:0007669"/>
    <property type="project" value="TreeGrafter"/>
</dbReference>
<feature type="transmembrane region" description="Helical" evidence="1">
    <location>
        <begin position="331"/>
        <end position="351"/>
    </location>
</feature>
<feature type="transmembrane region" description="Helical" evidence="1">
    <location>
        <begin position="879"/>
        <end position="898"/>
    </location>
</feature>
<keyword evidence="1" id="KW-0812">Transmembrane</keyword>
<feature type="transmembrane region" description="Helical" evidence="1">
    <location>
        <begin position="12"/>
        <end position="33"/>
    </location>
</feature>
<comment type="caution">
    <text evidence="2">The sequence shown here is derived from an EMBL/GenBank/DDBJ whole genome shotgun (WGS) entry which is preliminary data.</text>
</comment>
<feature type="transmembrane region" description="Helical" evidence="1">
    <location>
        <begin position="432"/>
        <end position="450"/>
    </location>
</feature>
<dbReference type="Gene3D" id="3.30.70.1440">
    <property type="entry name" value="Multidrug efflux transporter AcrB pore domain"/>
    <property type="match status" value="1"/>
</dbReference>
<keyword evidence="1" id="KW-0472">Membrane</keyword>
<feature type="transmembrane region" description="Helical" evidence="1">
    <location>
        <begin position="456"/>
        <end position="479"/>
    </location>
</feature>
<name>A0A438AGC5_9RHOB</name>
<dbReference type="InterPro" id="IPR001036">
    <property type="entry name" value="Acrflvin-R"/>
</dbReference>
<dbReference type="PRINTS" id="PR00702">
    <property type="entry name" value="ACRIFLAVINRP"/>
</dbReference>
<dbReference type="Pfam" id="PF00873">
    <property type="entry name" value="ACR_tran"/>
    <property type="match status" value="1"/>
</dbReference>
<feature type="transmembrane region" description="Helical" evidence="1">
    <location>
        <begin position="386"/>
        <end position="408"/>
    </location>
</feature>
<dbReference type="Proteomes" id="UP000285908">
    <property type="component" value="Unassembled WGS sequence"/>
</dbReference>
<dbReference type="Gene3D" id="3.30.70.1320">
    <property type="entry name" value="Multidrug efflux transporter AcrB pore domain like"/>
    <property type="match status" value="1"/>
</dbReference>
<accession>A0A438AGC5</accession>
<dbReference type="Gene3D" id="1.20.1640.10">
    <property type="entry name" value="Multidrug efflux transporter AcrB transmembrane domain"/>
    <property type="match status" value="2"/>
</dbReference>
<dbReference type="RefSeq" id="WP_127906428.1">
    <property type="nucleotide sequence ID" value="NZ_RQXX01000003.1"/>
</dbReference>
<dbReference type="SUPFAM" id="SSF82714">
    <property type="entry name" value="Multidrug efflux transporter AcrB TolC docking domain, DN and DC subdomains"/>
    <property type="match status" value="2"/>
</dbReference>
<dbReference type="AlphaFoldDB" id="A0A438AGC5"/>
<feature type="transmembrane region" description="Helical" evidence="1">
    <location>
        <begin position="977"/>
        <end position="994"/>
    </location>
</feature>
<dbReference type="Gene3D" id="3.30.70.1430">
    <property type="entry name" value="Multidrug efflux transporter AcrB pore domain"/>
    <property type="match status" value="2"/>
</dbReference>
<reference evidence="2 3" key="1">
    <citation type="submission" date="2018-11" db="EMBL/GenBank/DDBJ databases">
        <title>Mesobaculum littorinae gen. nov., sp. nov., isolated from Littorina scabra that represents a novel genus of the order Rhodobacteraceae.</title>
        <authorList>
            <person name="Li F."/>
        </authorList>
    </citation>
    <scope>NUCLEOTIDE SEQUENCE [LARGE SCALE GENOMIC DNA]</scope>
    <source>
        <strain evidence="2 3">M0103</strain>
    </source>
</reference>
<keyword evidence="1" id="KW-1133">Transmembrane helix</keyword>
<evidence type="ECO:0000313" key="2">
    <source>
        <dbReference type="EMBL" id="RVV97763.1"/>
    </source>
</evidence>
<evidence type="ECO:0000256" key="1">
    <source>
        <dbReference type="SAM" id="Phobius"/>
    </source>
</evidence>
<feature type="transmembrane region" description="Helical" evidence="1">
    <location>
        <begin position="1006"/>
        <end position="1033"/>
    </location>
</feature>
<organism evidence="2 3">
    <name type="scientific">Mesobaculum littorinae</name>
    <dbReference type="NCBI Taxonomy" id="2486419"/>
    <lineage>
        <taxon>Bacteria</taxon>
        <taxon>Pseudomonadati</taxon>
        <taxon>Pseudomonadota</taxon>
        <taxon>Alphaproteobacteria</taxon>
        <taxon>Rhodobacterales</taxon>
        <taxon>Roseobacteraceae</taxon>
        <taxon>Mesobaculum</taxon>
    </lineage>
</organism>
<feature type="transmembrane region" description="Helical" evidence="1">
    <location>
        <begin position="905"/>
        <end position="925"/>
    </location>
</feature>
<keyword evidence="3" id="KW-1185">Reference proteome</keyword>
<dbReference type="PANTHER" id="PTHR32063">
    <property type="match status" value="1"/>
</dbReference>
<feature type="transmembrane region" description="Helical" evidence="1">
    <location>
        <begin position="533"/>
        <end position="557"/>
    </location>
</feature>
<dbReference type="GO" id="GO:0005886">
    <property type="term" value="C:plasma membrane"/>
    <property type="evidence" value="ECO:0007669"/>
    <property type="project" value="TreeGrafter"/>
</dbReference>
<dbReference type="PANTHER" id="PTHR32063:SF33">
    <property type="entry name" value="RND SUPERFAMILY EFFLUX PUMP PERMEASE COMPONENT"/>
    <property type="match status" value="1"/>
</dbReference>
<dbReference type="OrthoDB" id="174266at2"/>
<evidence type="ECO:0000313" key="3">
    <source>
        <dbReference type="Proteomes" id="UP000285908"/>
    </source>
</evidence>